<evidence type="ECO:0000256" key="4">
    <source>
        <dbReference type="ARBA" id="ARBA00023136"/>
    </source>
</evidence>
<evidence type="ECO:0000259" key="6">
    <source>
        <dbReference type="Pfam" id="PF07980"/>
    </source>
</evidence>
<keyword evidence="5" id="KW-0998">Cell outer membrane</keyword>
<dbReference type="InterPro" id="IPR011990">
    <property type="entry name" value="TPR-like_helical_dom_sf"/>
</dbReference>
<dbReference type="SUPFAM" id="SSF48452">
    <property type="entry name" value="TPR-like"/>
    <property type="match status" value="1"/>
</dbReference>
<evidence type="ECO:0000256" key="5">
    <source>
        <dbReference type="ARBA" id="ARBA00023237"/>
    </source>
</evidence>
<name>A0A1G4G8F8_9BACT</name>
<sequence length="597" mass="68279">MKKNYFIISILSAFLFNSCIDLNLNPLSEGSSENWYSTKQEIEMSVNDFYRTAFFPIDDMTWGDDVVARNTTSMVQNGTMTAENGTIATRWENYYKGIARALRLLNNMENARSLGVTEADVRQYEGEAYFYLGYAYGMLAFHWGDVILDKVGMTLEEAYSIKRSPKAEVLAYSYECFDNAAERLPVSYPGVQRATKGAALAFKARVALWNEDYETVAAAAKACIDLDVYKLHNNYRDLFIASWSDEWIFFFRGDVTLKTYYWAAADVLNCISRLAGGWGGQKAPSYELLCAYPCIDGKPIDESPLYNPKDFFENRDPRLAMTIVPFATAYNKSVLDNTYDPRDYVWLGYEYSPSPIRTTVYRASDGAQVGNTDSKARAEHASYNGLLFKKYIDDSFLENGRNGAPTTYPYLRYGDVLLMYAEAMIELNRCTQDVLDMTLNKIRERAYAGTGIEYPRVMMAPQSELRTVLRTERFIELAWEGHRYADLIRWRLAEQVYNRPSYFLHRAWSGSASWDGNESSVSQEYRQLIRNWEEGNFPIGGIPEIDENGIADLSPMVSKGYIVVASERKFDAKRDYLWPVPSGDLMVNDNLDQNPNW</sequence>
<accession>A0A1G4G8F8</accession>
<dbReference type="Gene3D" id="1.25.40.390">
    <property type="match status" value="1"/>
</dbReference>
<dbReference type="InterPro" id="IPR033985">
    <property type="entry name" value="SusD-like_N"/>
</dbReference>
<keyword evidence="4" id="KW-0472">Membrane</keyword>
<dbReference type="KEGG" id="pmuc:ING2E5A_1999"/>
<dbReference type="Pfam" id="PF14322">
    <property type="entry name" value="SusD-like_3"/>
    <property type="match status" value="1"/>
</dbReference>
<keyword evidence="3" id="KW-0732">Signal</keyword>
<dbReference type="RefSeq" id="WP_071137222.1">
    <property type="nucleotide sequence ID" value="NZ_LT608328.1"/>
</dbReference>
<gene>
    <name evidence="8" type="ORF">ING2E5A_1999</name>
</gene>
<organism evidence="8 9">
    <name type="scientific">Petrimonas mucosa</name>
    <dbReference type="NCBI Taxonomy" id="1642646"/>
    <lineage>
        <taxon>Bacteria</taxon>
        <taxon>Pseudomonadati</taxon>
        <taxon>Bacteroidota</taxon>
        <taxon>Bacteroidia</taxon>
        <taxon>Bacteroidales</taxon>
        <taxon>Dysgonomonadaceae</taxon>
        <taxon>Petrimonas</taxon>
    </lineage>
</organism>
<keyword evidence="9" id="KW-1185">Reference proteome</keyword>
<dbReference type="STRING" id="1642646.ING2E5A_1999"/>
<dbReference type="GO" id="GO:0009279">
    <property type="term" value="C:cell outer membrane"/>
    <property type="evidence" value="ECO:0007669"/>
    <property type="project" value="UniProtKB-SubCell"/>
</dbReference>
<evidence type="ECO:0000313" key="9">
    <source>
        <dbReference type="Proteomes" id="UP000178485"/>
    </source>
</evidence>
<dbReference type="Proteomes" id="UP000178485">
    <property type="component" value="Chromosome i"/>
</dbReference>
<evidence type="ECO:0000256" key="3">
    <source>
        <dbReference type="ARBA" id="ARBA00022729"/>
    </source>
</evidence>
<proteinExistence type="inferred from homology"/>
<dbReference type="EMBL" id="LT608328">
    <property type="protein sequence ID" value="SCM58815.1"/>
    <property type="molecule type" value="Genomic_DNA"/>
</dbReference>
<dbReference type="AlphaFoldDB" id="A0A1G4G8F8"/>
<evidence type="ECO:0000313" key="8">
    <source>
        <dbReference type="EMBL" id="SCM58815.1"/>
    </source>
</evidence>
<comment type="similarity">
    <text evidence="2">Belongs to the SusD family.</text>
</comment>
<reference evidence="8 9" key="1">
    <citation type="submission" date="2016-08" db="EMBL/GenBank/DDBJ databases">
        <authorList>
            <person name="Seilhamer J.J."/>
        </authorList>
    </citation>
    <scope>NUCLEOTIDE SEQUENCE [LARGE SCALE GENOMIC DNA]</scope>
    <source>
        <strain evidence="8">ING2-E5A</strain>
    </source>
</reference>
<dbReference type="InterPro" id="IPR012944">
    <property type="entry name" value="SusD_RagB_dom"/>
</dbReference>
<dbReference type="Pfam" id="PF07980">
    <property type="entry name" value="SusD_RagB"/>
    <property type="match status" value="1"/>
</dbReference>
<evidence type="ECO:0000256" key="2">
    <source>
        <dbReference type="ARBA" id="ARBA00006275"/>
    </source>
</evidence>
<evidence type="ECO:0000259" key="7">
    <source>
        <dbReference type="Pfam" id="PF14322"/>
    </source>
</evidence>
<feature type="domain" description="SusD-like N-terminal" evidence="7">
    <location>
        <begin position="72"/>
        <end position="208"/>
    </location>
</feature>
<evidence type="ECO:0000256" key="1">
    <source>
        <dbReference type="ARBA" id="ARBA00004442"/>
    </source>
</evidence>
<feature type="domain" description="RagB/SusD" evidence="6">
    <location>
        <begin position="276"/>
        <end position="597"/>
    </location>
</feature>
<protein>
    <submittedName>
        <fullName evidence="8">SusD family protein</fullName>
    </submittedName>
</protein>
<comment type="subcellular location">
    <subcellularLocation>
        <location evidence="1">Cell outer membrane</location>
    </subcellularLocation>
</comment>